<accession>F0XGK2</accession>
<dbReference type="Proteomes" id="UP000007796">
    <property type="component" value="Unassembled WGS sequence"/>
</dbReference>
<organism evidence="3">
    <name type="scientific">Grosmannia clavigera (strain kw1407 / UAMH 11150)</name>
    <name type="common">Blue stain fungus</name>
    <name type="synonym">Graphiocladiella clavigera</name>
    <dbReference type="NCBI Taxonomy" id="655863"/>
    <lineage>
        <taxon>Eukaryota</taxon>
        <taxon>Fungi</taxon>
        <taxon>Dikarya</taxon>
        <taxon>Ascomycota</taxon>
        <taxon>Pezizomycotina</taxon>
        <taxon>Sordariomycetes</taxon>
        <taxon>Sordariomycetidae</taxon>
        <taxon>Ophiostomatales</taxon>
        <taxon>Ophiostomataceae</taxon>
        <taxon>Leptographium</taxon>
    </lineage>
</organism>
<dbReference type="GeneID" id="25975896"/>
<dbReference type="RefSeq" id="XP_014172413.1">
    <property type="nucleotide sequence ID" value="XM_014316938.1"/>
</dbReference>
<evidence type="ECO:0000313" key="2">
    <source>
        <dbReference type="EMBL" id="EFX02931.1"/>
    </source>
</evidence>
<protein>
    <submittedName>
        <fullName evidence="2">Uncharacterized protein</fullName>
    </submittedName>
</protein>
<feature type="compositionally biased region" description="Polar residues" evidence="1">
    <location>
        <begin position="19"/>
        <end position="37"/>
    </location>
</feature>
<feature type="region of interest" description="Disordered" evidence="1">
    <location>
        <begin position="1"/>
        <end position="101"/>
    </location>
</feature>
<dbReference type="AlphaFoldDB" id="F0XGK2"/>
<sequence length="220" mass="25095">MASHPPTEVNPELSLFPSDLSNQSAITTRNSTGYPQHQRTESMDDFVLVDCVPSTGPDDQSDTEANLNWKDPRGNTIKIVDPGSSDSQPSQSPYAGLSPTEDRYQSLRKTCECMKGAFDCMDPYALENIRNDTQKIMHLQQLVIRLSHEAAFNEDERRQHLDVLKTYFKSTSSERRLFAEVKNLRDEVGRLELLLDKRAEELEMHLGEAEYWKKRAMGPM</sequence>
<evidence type="ECO:0000313" key="3">
    <source>
        <dbReference type="Proteomes" id="UP000007796"/>
    </source>
</evidence>
<reference evidence="2 3" key="1">
    <citation type="journal article" date="2011" name="Proc. Natl. Acad. Sci. U.S.A.">
        <title>Genome and transcriptome analyses of the mountain pine beetle-fungal symbiont Grosmannia clavigera, a lodgepole pine pathogen.</title>
        <authorList>
            <person name="DiGuistini S."/>
            <person name="Wang Y."/>
            <person name="Liao N.Y."/>
            <person name="Taylor G."/>
            <person name="Tanguay P."/>
            <person name="Feau N."/>
            <person name="Henrissat B."/>
            <person name="Chan S.K."/>
            <person name="Hesse-Orce U."/>
            <person name="Alamouti S.M."/>
            <person name="Tsui C.K.M."/>
            <person name="Docking R.T."/>
            <person name="Levasseur A."/>
            <person name="Haridas S."/>
            <person name="Robertson G."/>
            <person name="Birol I."/>
            <person name="Holt R.A."/>
            <person name="Marra M.A."/>
            <person name="Hamelin R.C."/>
            <person name="Hirst M."/>
            <person name="Jones S.J.M."/>
            <person name="Bohlmann J."/>
            <person name="Breuil C."/>
        </authorList>
    </citation>
    <scope>NUCLEOTIDE SEQUENCE [LARGE SCALE GENOMIC DNA]</scope>
    <source>
        <strain evidence="3">kw1407 / UAMH 11150</strain>
    </source>
</reference>
<feature type="compositionally biased region" description="Low complexity" evidence="1">
    <location>
        <begin position="81"/>
        <end position="93"/>
    </location>
</feature>
<gene>
    <name evidence="2" type="ORF">CMQ_2860</name>
</gene>
<keyword evidence="3" id="KW-1185">Reference proteome</keyword>
<name>F0XGK2_GROCL</name>
<dbReference type="HOGENOM" id="CLU_1256147_0_0_1"/>
<dbReference type="EMBL" id="GL629769">
    <property type="protein sequence ID" value="EFX02931.1"/>
    <property type="molecule type" value="Genomic_DNA"/>
</dbReference>
<evidence type="ECO:0000256" key="1">
    <source>
        <dbReference type="SAM" id="MobiDB-lite"/>
    </source>
</evidence>
<dbReference type="InParanoid" id="F0XGK2"/>
<proteinExistence type="predicted"/>